<keyword evidence="1" id="KW-0812">Transmembrane</keyword>
<keyword evidence="1" id="KW-0472">Membrane</keyword>
<protein>
    <submittedName>
        <fullName evidence="2">Uncharacterized protein</fullName>
    </submittedName>
</protein>
<evidence type="ECO:0000256" key="1">
    <source>
        <dbReference type="SAM" id="Phobius"/>
    </source>
</evidence>
<evidence type="ECO:0000313" key="3">
    <source>
        <dbReference type="Proteomes" id="UP000184139"/>
    </source>
</evidence>
<dbReference type="Proteomes" id="UP000184139">
    <property type="component" value="Unassembled WGS sequence"/>
</dbReference>
<evidence type="ECO:0000313" key="2">
    <source>
        <dbReference type="EMBL" id="SHI02091.1"/>
    </source>
</evidence>
<reference evidence="2 3" key="1">
    <citation type="submission" date="2016-11" db="EMBL/GenBank/DDBJ databases">
        <authorList>
            <person name="Jaros S."/>
            <person name="Januszkiewicz K."/>
            <person name="Wedrychowicz H."/>
        </authorList>
    </citation>
    <scope>NUCLEOTIDE SEQUENCE [LARGE SCALE GENOMIC DNA]</scope>
    <source>
        <strain evidence="2 3">DSM 9705</strain>
    </source>
</reference>
<feature type="transmembrane region" description="Helical" evidence="1">
    <location>
        <begin position="33"/>
        <end position="52"/>
    </location>
</feature>
<dbReference type="EMBL" id="FQXS01000022">
    <property type="protein sequence ID" value="SHI02091.1"/>
    <property type="molecule type" value="Genomic_DNA"/>
</dbReference>
<feature type="transmembrane region" description="Helical" evidence="1">
    <location>
        <begin position="5"/>
        <end position="27"/>
    </location>
</feature>
<organism evidence="2 3">
    <name type="scientific">Desulfofustis glycolicus DSM 9705</name>
    <dbReference type="NCBI Taxonomy" id="1121409"/>
    <lineage>
        <taxon>Bacteria</taxon>
        <taxon>Pseudomonadati</taxon>
        <taxon>Thermodesulfobacteriota</taxon>
        <taxon>Desulfobulbia</taxon>
        <taxon>Desulfobulbales</taxon>
        <taxon>Desulfocapsaceae</taxon>
        <taxon>Desulfofustis</taxon>
    </lineage>
</organism>
<dbReference type="AlphaFoldDB" id="A0A1M5XQJ4"/>
<accession>A0A1M5XQJ4</accession>
<dbReference type="STRING" id="1121409.SAMN02745124_03264"/>
<proteinExistence type="predicted"/>
<gene>
    <name evidence="2" type="ORF">SAMN02745124_03264</name>
</gene>
<sequence>MVLQVVFYGGLTLLAVLVMVCGLGLAFGSRMASVFGFFGALAMLGVLSLLVWKIRAEANRGRDPMSRG</sequence>
<name>A0A1M5XQJ4_9BACT</name>
<keyword evidence="3" id="KW-1185">Reference proteome</keyword>
<keyword evidence="1" id="KW-1133">Transmembrane helix</keyword>